<keyword evidence="2" id="KW-0677">Repeat</keyword>
<dbReference type="Gene3D" id="1.50.10.20">
    <property type="match status" value="2"/>
</dbReference>
<dbReference type="InterPro" id="IPR008930">
    <property type="entry name" value="Terpenoid_cyclase/PrenylTrfase"/>
</dbReference>
<feature type="domain" description="Squalene cyclase C-terminal" evidence="5">
    <location>
        <begin position="418"/>
        <end position="756"/>
    </location>
</feature>
<dbReference type="GO" id="GO:0016866">
    <property type="term" value="F:intramolecular transferase activity"/>
    <property type="evidence" value="ECO:0007669"/>
    <property type="project" value="InterPro"/>
</dbReference>
<dbReference type="Proteomes" id="UP000541444">
    <property type="component" value="Unassembled WGS sequence"/>
</dbReference>
<dbReference type="PANTHER" id="PTHR11764">
    <property type="entry name" value="TERPENE CYCLASE/MUTASE FAMILY MEMBER"/>
    <property type="match status" value="1"/>
</dbReference>
<reference evidence="7 8" key="1">
    <citation type="journal article" date="2020" name="IScience">
        <title>Genome Sequencing of the Endangered Kingdonia uniflora (Circaeasteraceae, Ranunculales) Reveals Potential Mechanisms of Evolutionary Specialization.</title>
        <authorList>
            <person name="Sun Y."/>
            <person name="Deng T."/>
            <person name="Zhang A."/>
            <person name="Moore M.J."/>
            <person name="Landis J.B."/>
            <person name="Lin N."/>
            <person name="Zhang H."/>
            <person name="Zhang X."/>
            <person name="Huang J."/>
            <person name="Zhang X."/>
            <person name="Sun H."/>
            <person name="Wang H."/>
        </authorList>
    </citation>
    <scope>NUCLEOTIDE SEQUENCE [LARGE SCALE GENOMIC DNA]</scope>
    <source>
        <strain evidence="7">TB1705</strain>
        <tissue evidence="7">Leaf</tissue>
    </source>
</reference>
<evidence type="ECO:0000256" key="3">
    <source>
        <dbReference type="ARBA" id="ARBA00023235"/>
    </source>
</evidence>
<dbReference type="AlphaFoldDB" id="A0A7J7MY12"/>
<dbReference type="InterPro" id="IPR032697">
    <property type="entry name" value="SQ_cyclase_N"/>
</dbReference>
<protein>
    <recommendedName>
        <fullName evidence="4">Terpene cyclase/mutase family member</fullName>
        <ecNumber evidence="4">5.4.99.-</ecNumber>
    </recommendedName>
</protein>
<evidence type="ECO:0000256" key="2">
    <source>
        <dbReference type="ARBA" id="ARBA00022737"/>
    </source>
</evidence>
<evidence type="ECO:0000256" key="4">
    <source>
        <dbReference type="RuleBase" id="RU362003"/>
    </source>
</evidence>
<keyword evidence="3 4" id="KW-0413">Isomerase</keyword>
<comment type="caution">
    <text evidence="7">The sequence shown here is derived from an EMBL/GenBank/DDBJ whole genome shotgun (WGS) entry which is preliminary data.</text>
</comment>
<dbReference type="PROSITE" id="PS01074">
    <property type="entry name" value="TERPENE_SYNTHASES"/>
    <property type="match status" value="1"/>
</dbReference>
<dbReference type="GO" id="GO:0016104">
    <property type="term" value="P:triterpenoid biosynthetic process"/>
    <property type="evidence" value="ECO:0007669"/>
    <property type="project" value="InterPro"/>
</dbReference>
<evidence type="ECO:0000313" key="8">
    <source>
        <dbReference type="Proteomes" id="UP000541444"/>
    </source>
</evidence>
<feature type="domain" description="Squalene cyclase N-terminal" evidence="6">
    <location>
        <begin position="103"/>
        <end position="405"/>
    </location>
</feature>
<sequence length="784" mass="90618">MWKLKIADRGGPYSQWLYSTNDFVGRQTWEFDPDAGTLEEKAQVDKVREEFYQNRFQVKPCGDVLLRLQMLKENKDKYDLTIPPVKIGDDEEVTSENATMALRRAVRFFSSMQTSDGHWAADIGGPLFFMPPMVFTLYITGMLDTMFSPEHKKETLRYMYCHQNEDGGWGFHIEGHSTMFGTTLNYICMRLLGEGPEGGEDNACARARKWIRDHGGVTSIPSWGKTWLSILGLSEWSGCNPMPPEFWLLPSFMPMHPAKMWCYCRMVYMPMSYLYGKRFVGPLTNVILSLRKELHIEPYNEIQWFKYRHVCAKEDLYYPHPLIQNLIWDSLNVFAEPVLTRWPLSKLRDKALKTTMKHIHYEDENSRYFTIGCVEKVLCMLACWVEDPKSDAFKKHLARVPDYLWMAEDGMRVQSFGSQMWDTGFGVQALLASNLHEEITLTLKKGHDFIKQSQVKDNPSGDFKSMYRHISKGAWTFSDQDHGWQVSDSTAEGLMGCLLFSQLPSEMVGDKMEMDRMFDSVNLLLSLQSENGGLSAWEPATAHEWLEVLNPTEFFQDIVIEHEYVECTASTIQALVVFMKLYPGHRKNEIETFITKAVRYLEDQQMLDGSWYGNWGICFIYGTWFALRGLAAAGKNCNNSLTVRKASEFLLSTQLASGGWGESYRSCPERVFIPLEDKKFHLVHTAWAMMGLIHSGQADRDPRPLHRAAKVLINNQMEKGDFPQQEITGVFMKNCMLHYAAFRNIFPLWALGEYRRKFCCLKINRRRDCHPANIDILNIYLEKP</sequence>
<keyword evidence="8" id="KW-1185">Reference proteome</keyword>
<dbReference type="GO" id="GO:0005811">
    <property type="term" value="C:lipid droplet"/>
    <property type="evidence" value="ECO:0007669"/>
    <property type="project" value="InterPro"/>
</dbReference>
<dbReference type="InterPro" id="IPR018333">
    <property type="entry name" value="Squalene_cyclase"/>
</dbReference>
<comment type="similarity">
    <text evidence="1 4">Belongs to the terpene cyclase/mutase family.</text>
</comment>
<dbReference type="FunFam" id="1.50.10.20:FF:000064">
    <property type="entry name" value="Uncharacterized protein"/>
    <property type="match status" value="1"/>
</dbReference>
<dbReference type="SFLD" id="SFLDG01016">
    <property type="entry name" value="Prenyltransferase_Like_2"/>
    <property type="match status" value="1"/>
</dbReference>
<accession>A0A7J7MY12</accession>
<dbReference type="Pfam" id="PF13243">
    <property type="entry name" value="SQHop_cyclase_C"/>
    <property type="match status" value="1"/>
</dbReference>
<gene>
    <name evidence="7" type="ORF">GIB67_000234</name>
</gene>
<dbReference type="FunFam" id="1.50.10.20:FF:000011">
    <property type="entry name" value="Terpene cyclase/mutase family member"/>
    <property type="match status" value="1"/>
</dbReference>
<organism evidence="7 8">
    <name type="scientific">Kingdonia uniflora</name>
    <dbReference type="NCBI Taxonomy" id="39325"/>
    <lineage>
        <taxon>Eukaryota</taxon>
        <taxon>Viridiplantae</taxon>
        <taxon>Streptophyta</taxon>
        <taxon>Embryophyta</taxon>
        <taxon>Tracheophyta</taxon>
        <taxon>Spermatophyta</taxon>
        <taxon>Magnoliopsida</taxon>
        <taxon>Ranunculales</taxon>
        <taxon>Circaeasteraceae</taxon>
        <taxon>Kingdonia</taxon>
    </lineage>
</organism>
<dbReference type="InterPro" id="IPR032696">
    <property type="entry name" value="SQ_cyclase_C"/>
</dbReference>
<name>A0A7J7MY12_9MAGN</name>
<dbReference type="EMBL" id="JACGCM010001187">
    <property type="protein sequence ID" value="KAF6159821.1"/>
    <property type="molecule type" value="Genomic_DNA"/>
</dbReference>
<dbReference type="InterPro" id="IPR002365">
    <property type="entry name" value="Terpene_synthase_CS"/>
</dbReference>
<dbReference type="PANTHER" id="PTHR11764:SF58">
    <property type="entry name" value="BETA-AMYRIN SYNTHASE-RELATED"/>
    <property type="match status" value="1"/>
</dbReference>
<dbReference type="OrthoDB" id="21502at2759"/>
<evidence type="ECO:0000259" key="5">
    <source>
        <dbReference type="Pfam" id="PF13243"/>
    </source>
</evidence>
<evidence type="ECO:0000256" key="1">
    <source>
        <dbReference type="ARBA" id="ARBA00009755"/>
    </source>
</evidence>
<dbReference type="EC" id="5.4.99.-" evidence="4"/>
<evidence type="ECO:0000313" key="7">
    <source>
        <dbReference type="EMBL" id="KAF6159821.1"/>
    </source>
</evidence>
<proteinExistence type="inferred from homology"/>
<evidence type="ECO:0000259" key="6">
    <source>
        <dbReference type="Pfam" id="PF13249"/>
    </source>
</evidence>
<dbReference type="NCBIfam" id="TIGR01787">
    <property type="entry name" value="squalene_cyclas"/>
    <property type="match status" value="1"/>
</dbReference>
<dbReference type="CDD" id="cd02892">
    <property type="entry name" value="SQCY_1"/>
    <property type="match status" value="1"/>
</dbReference>
<dbReference type="SUPFAM" id="SSF48239">
    <property type="entry name" value="Terpenoid cyclases/Protein prenyltransferases"/>
    <property type="match status" value="2"/>
</dbReference>
<dbReference type="Pfam" id="PF13249">
    <property type="entry name" value="SQHop_cyclase_N"/>
    <property type="match status" value="1"/>
</dbReference>